<gene>
    <name evidence="1" type="ORF">ACH5RR_008786</name>
</gene>
<dbReference type="EMBL" id="JBJUIK010000004">
    <property type="protein sequence ID" value="KAL3529464.1"/>
    <property type="molecule type" value="Genomic_DNA"/>
</dbReference>
<dbReference type="AlphaFoldDB" id="A0ABD3ACQ8"/>
<evidence type="ECO:0000313" key="2">
    <source>
        <dbReference type="Proteomes" id="UP001630127"/>
    </source>
</evidence>
<protein>
    <submittedName>
        <fullName evidence="1">Uncharacterized protein</fullName>
    </submittedName>
</protein>
<organism evidence="1 2">
    <name type="scientific">Cinchona calisaya</name>
    <dbReference type="NCBI Taxonomy" id="153742"/>
    <lineage>
        <taxon>Eukaryota</taxon>
        <taxon>Viridiplantae</taxon>
        <taxon>Streptophyta</taxon>
        <taxon>Embryophyta</taxon>
        <taxon>Tracheophyta</taxon>
        <taxon>Spermatophyta</taxon>
        <taxon>Magnoliopsida</taxon>
        <taxon>eudicotyledons</taxon>
        <taxon>Gunneridae</taxon>
        <taxon>Pentapetalae</taxon>
        <taxon>asterids</taxon>
        <taxon>lamiids</taxon>
        <taxon>Gentianales</taxon>
        <taxon>Rubiaceae</taxon>
        <taxon>Cinchonoideae</taxon>
        <taxon>Cinchoneae</taxon>
        <taxon>Cinchona</taxon>
    </lineage>
</organism>
<reference evidence="1 2" key="1">
    <citation type="submission" date="2024-11" db="EMBL/GenBank/DDBJ databases">
        <title>A near-complete genome assembly of Cinchona calisaya.</title>
        <authorList>
            <person name="Lian D.C."/>
            <person name="Zhao X.W."/>
            <person name="Wei L."/>
        </authorList>
    </citation>
    <scope>NUCLEOTIDE SEQUENCE [LARGE SCALE GENOMIC DNA]</scope>
    <source>
        <tissue evidence="1">Nenye</tissue>
    </source>
</reference>
<proteinExistence type="predicted"/>
<dbReference type="Proteomes" id="UP001630127">
    <property type="component" value="Unassembled WGS sequence"/>
</dbReference>
<sequence length="131" mass="14494">MVYGEGLKLGTLSRYGKIHGFPYQDPSDPQSVRRAYHLAMNLDEFRPASMVSGSRSGGDCVEVIWHLAIPPDVNIFIWRTCKIVFPPKVNAIVVETNDGDMPSSTRLNPLMLISAITAEKTSPSRDGLLYV</sequence>
<accession>A0ABD3ACQ8</accession>
<comment type="caution">
    <text evidence="1">The sequence shown here is derived from an EMBL/GenBank/DDBJ whole genome shotgun (WGS) entry which is preliminary data.</text>
</comment>
<keyword evidence="2" id="KW-1185">Reference proteome</keyword>
<evidence type="ECO:0000313" key="1">
    <source>
        <dbReference type="EMBL" id="KAL3529464.1"/>
    </source>
</evidence>
<name>A0ABD3ACQ8_9GENT</name>